<accession>A0A1E7Z8Z7</accession>
<comment type="similarity">
    <text evidence="1">Belongs to the glycosyl hydrolase 16 family.</text>
</comment>
<dbReference type="PRINTS" id="PR00737">
    <property type="entry name" value="GLHYDRLASE16"/>
</dbReference>
<dbReference type="InterPro" id="IPR008264">
    <property type="entry name" value="Beta_glucanase"/>
</dbReference>
<feature type="active site" description="Nucleophile" evidence="4">
    <location>
        <position position="124"/>
    </location>
</feature>
<proteinExistence type="inferred from homology"/>
<dbReference type="EMBL" id="MDHN01000032">
    <property type="protein sequence ID" value="OFC70008.1"/>
    <property type="molecule type" value="Genomic_DNA"/>
</dbReference>
<protein>
    <submittedName>
        <fullName evidence="7">Beta-glucanase</fullName>
    </submittedName>
</protein>
<dbReference type="Proteomes" id="UP000175691">
    <property type="component" value="Unassembled WGS sequence"/>
</dbReference>
<dbReference type="InterPro" id="IPR013320">
    <property type="entry name" value="ConA-like_dom_sf"/>
</dbReference>
<name>A0A1E7Z8Z7_9ALTE</name>
<dbReference type="RefSeq" id="WP_070126256.1">
    <property type="nucleotide sequence ID" value="NZ_MDHN01000032.1"/>
</dbReference>
<gene>
    <name evidence="7" type="ORF">BFC18_15630</name>
</gene>
<keyword evidence="2" id="KW-0378">Hydrolase</keyword>
<evidence type="ECO:0000256" key="5">
    <source>
        <dbReference type="SAM" id="SignalP"/>
    </source>
</evidence>
<evidence type="ECO:0000313" key="7">
    <source>
        <dbReference type="EMBL" id="OFC70008.1"/>
    </source>
</evidence>
<feature type="signal peptide" evidence="5">
    <location>
        <begin position="1"/>
        <end position="25"/>
    </location>
</feature>
<evidence type="ECO:0000313" key="8">
    <source>
        <dbReference type="Proteomes" id="UP000175691"/>
    </source>
</evidence>
<feature type="chain" id="PRO_5009209515" evidence="5">
    <location>
        <begin position="26"/>
        <end position="262"/>
    </location>
</feature>
<keyword evidence="5" id="KW-0732">Signal</keyword>
<comment type="caution">
    <text evidence="7">The sequence shown here is derived from an EMBL/GenBank/DDBJ whole genome shotgun (WGS) entry which is preliminary data.</text>
</comment>
<dbReference type="SUPFAM" id="SSF49899">
    <property type="entry name" value="Concanavalin A-like lectins/glucanases"/>
    <property type="match status" value="1"/>
</dbReference>
<feature type="active site" description="Proton donor" evidence="4">
    <location>
        <position position="128"/>
    </location>
</feature>
<dbReference type="AlphaFoldDB" id="A0A1E7Z8Z7"/>
<organism evidence="7 8">
    <name type="scientific">Alteromonas confluentis</name>
    <dbReference type="NCBI Taxonomy" id="1656094"/>
    <lineage>
        <taxon>Bacteria</taxon>
        <taxon>Pseudomonadati</taxon>
        <taxon>Pseudomonadota</taxon>
        <taxon>Gammaproteobacteria</taxon>
        <taxon>Alteromonadales</taxon>
        <taxon>Alteromonadaceae</taxon>
        <taxon>Alteromonas/Salinimonas group</taxon>
        <taxon>Alteromonas</taxon>
    </lineage>
</organism>
<evidence type="ECO:0000256" key="1">
    <source>
        <dbReference type="ARBA" id="ARBA00006865"/>
    </source>
</evidence>
<dbReference type="InterPro" id="IPR000757">
    <property type="entry name" value="Beta-glucanase-like"/>
</dbReference>
<keyword evidence="8" id="KW-1185">Reference proteome</keyword>
<evidence type="ECO:0000256" key="4">
    <source>
        <dbReference type="PIRSR" id="PIRSR608264-1"/>
    </source>
</evidence>
<dbReference type="GO" id="GO:0004553">
    <property type="term" value="F:hydrolase activity, hydrolyzing O-glycosyl compounds"/>
    <property type="evidence" value="ECO:0007669"/>
    <property type="project" value="InterPro"/>
</dbReference>
<evidence type="ECO:0000256" key="2">
    <source>
        <dbReference type="ARBA" id="ARBA00022801"/>
    </source>
</evidence>
<sequence length="262" mass="29169">MKTLTGLCMAATLATTAGVSIEATAAGYFKDDFSWGFNSTIWQPRNGSNGTPFGCTFNEGAISPSSHGITLSVSDGTCSELQSKAFYGYGKVQGSLKTGNTAGTVSSIFTYTSWWDSPGRAWQEIDIEFLPSLGNVVHTNVIYQPQGGQYQSWEQDVPLGQYGLNIQNDLLTIGFDWSETQIRWYVYDSSGNEQTVRVVYKDNGDGYIASDEIPAYAWPVDNTKIMINHWHGDNSAEAFYFPGQYYHQTAWAYYDFLEYIPH</sequence>
<evidence type="ECO:0000256" key="3">
    <source>
        <dbReference type="ARBA" id="ARBA00023295"/>
    </source>
</evidence>
<feature type="domain" description="GH16" evidence="6">
    <location>
        <begin position="14"/>
        <end position="256"/>
    </location>
</feature>
<dbReference type="GO" id="GO:0005975">
    <property type="term" value="P:carbohydrate metabolic process"/>
    <property type="evidence" value="ECO:0007669"/>
    <property type="project" value="InterPro"/>
</dbReference>
<evidence type="ECO:0000259" key="6">
    <source>
        <dbReference type="PROSITE" id="PS51762"/>
    </source>
</evidence>
<dbReference type="STRING" id="1656094.BFC18_15630"/>
<dbReference type="PROSITE" id="PS51762">
    <property type="entry name" value="GH16_2"/>
    <property type="match status" value="1"/>
</dbReference>
<keyword evidence="3" id="KW-0326">Glycosidase</keyword>
<dbReference type="Pfam" id="PF00722">
    <property type="entry name" value="Glyco_hydro_16"/>
    <property type="match status" value="1"/>
</dbReference>
<dbReference type="Gene3D" id="2.60.120.200">
    <property type="match status" value="1"/>
</dbReference>
<reference evidence="7 8" key="1">
    <citation type="submission" date="2016-08" db="EMBL/GenBank/DDBJ databases">
        <authorList>
            <person name="Seilhamer J.J."/>
        </authorList>
    </citation>
    <scope>NUCLEOTIDE SEQUENCE [LARGE SCALE GENOMIC DNA]</scope>
    <source>
        <strain evidence="7 8">KCTC 42603</strain>
    </source>
</reference>